<organism evidence="1 2">
    <name type="scientific">Merluccius polli</name>
    <name type="common">Benguela hake</name>
    <name type="synonym">Merluccius cadenati</name>
    <dbReference type="NCBI Taxonomy" id="89951"/>
    <lineage>
        <taxon>Eukaryota</taxon>
        <taxon>Metazoa</taxon>
        <taxon>Chordata</taxon>
        <taxon>Craniata</taxon>
        <taxon>Vertebrata</taxon>
        <taxon>Euteleostomi</taxon>
        <taxon>Actinopterygii</taxon>
        <taxon>Neopterygii</taxon>
        <taxon>Teleostei</taxon>
        <taxon>Neoteleostei</taxon>
        <taxon>Acanthomorphata</taxon>
        <taxon>Zeiogadaria</taxon>
        <taxon>Gadariae</taxon>
        <taxon>Gadiformes</taxon>
        <taxon>Gadoidei</taxon>
        <taxon>Merlucciidae</taxon>
        <taxon>Merluccius</taxon>
    </lineage>
</organism>
<keyword evidence="2" id="KW-1185">Reference proteome</keyword>
<evidence type="ECO:0000313" key="2">
    <source>
        <dbReference type="Proteomes" id="UP001174136"/>
    </source>
</evidence>
<comment type="caution">
    <text evidence="1">The sequence shown here is derived from an EMBL/GenBank/DDBJ whole genome shotgun (WGS) entry which is preliminary data.</text>
</comment>
<accession>A0AA47NBS0</accession>
<proteinExistence type="predicted"/>
<evidence type="ECO:0000313" key="1">
    <source>
        <dbReference type="EMBL" id="KAK0155605.1"/>
    </source>
</evidence>
<gene>
    <name evidence="1" type="ORF">N1851_002009</name>
</gene>
<reference evidence="1" key="1">
    <citation type="journal article" date="2023" name="Front. Mar. Sci.">
        <title>A new Merluccius polli reference genome to investigate the effects of global change in West African waters.</title>
        <authorList>
            <person name="Mateo J.L."/>
            <person name="Blanco-Fernandez C."/>
            <person name="Garcia-Vazquez E."/>
            <person name="Machado-Schiaffino G."/>
        </authorList>
    </citation>
    <scope>NUCLEOTIDE SEQUENCE</scope>
    <source>
        <strain evidence="1">C29</strain>
        <tissue evidence="1">Fin</tissue>
    </source>
</reference>
<protein>
    <submittedName>
        <fullName evidence="1">Uncharacterized protein</fullName>
    </submittedName>
</protein>
<dbReference type="Proteomes" id="UP001174136">
    <property type="component" value="Unassembled WGS sequence"/>
</dbReference>
<dbReference type="AlphaFoldDB" id="A0AA47NBS0"/>
<sequence>MVEGKAGLDVREMFRTMVKVRIRVDFNYHKMMGTLEEFTQRNRVRLRVFALRLSSVRGPDVIHLHLERLWQQWRLQCGLYGNPQAWV</sequence>
<name>A0AA47NBS0_MERPO</name>
<dbReference type="EMBL" id="JAOPHQ010000272">
    <property type="protein sequence ID" value="KAK0155605.1"/>
    <property type="molecule type" value="Genomic_DNA"/>
</dbReference>